<sequence length="318" mass="36323">MFVLNFVLQTAHEEVVQILENIPEITWKAKFYDLINNRTHLNSIYKTKSTINDVINLKKEFLKYIPINSKKAPDYWDWIAMNPQCSDYVPDLGQCQYGDAQVSVMNTFSDFRCFQGKDPNRVEYSPQYMLNCYQNEQDCCQTGGFGDTLKTKASSCISYQSGLTGKSGKCSVTCDDGSPLPELVQTEELIDICTPSDGDDEEAIKEALINGPISTTIWVYEDLQYYESGVYQHVYGKDIGYSACEIVGYGEENRVKFWKVKNIWGRQWGENGYFKILRGSSQYGGECEIEMFCCQAVISQQFLTQEIARVLQSNLCLY</sequence>
<dbReference type="Proteomes" id="UP001642409">
    <property type="component" value="Unassembled WGS sequence"/>
</dbReference>
<dbReference type="Gene3D" id="3.90.70.10">
    <property type="entry name" value="Cysteine proteinases"/>
    <property type="match status" value="1"/>
</dbReference>
<keyword evidence="4" id="KW-1185">Reference proteome</keyword>
<accession>A0ABP1J4Q6</accession>
<reference evidence="3 4" key="1">
    <citation type="submission" date="2024-07" db="EMBL/GenBank/DDBJ databases">
        <authorList>
            <person name="Akdeniz Z."/>
        </authorList>
    </citation>
    <scope>NUCLEOTIDE SEQUENCE [LARGE SCALE GENOMIC DNA]</scope>
</reference>
<dbReference type="Pfam" id="PF00112">
    <property type="entry name" value="Peptidase_C1"/>
    <property type="match status" value="1"/>
</dbReference>
<dbReference type="InterPro" id="IPR013128">
    <property type="entry name" value="Peptidase_C1A"/>
</dbReference>
<evidence type="ECO:0000313" key="3">
    <source>
        <dbReference type="EMBL" id="CAL6030183.1"/>
    </source>
</evidence>
<dbReference type="InterPro" id="IPR038765">
    <property type="entry name" value="Papain-like_cys_pep_sf"/>
</dbReference>
<proteinExistence type="inferred from homology"/>
<organism evidence="3 4">
    <name type="scientific">Hexamita inflata</name>
    <dbReference type="NCBI Taxonomy" id="28002"/>
    <lineage>
        <taxon>Eukaryota</taxon>
        <taxon>Metamonada</taxon>
        <taxon>Diplomonadida</taxon>
        <taxon>Hexamitidae</taxon>
        <taxon>Hexamitinae</taxon>
        <taxon>Hexamita</taxon>
    </lineage>
</organism>
<protein>
    <submittedName>
        <fullName evidence="3">Cathepsin_B</fullName>
    </submittedName>
</protein>
<evidence type="ECO:0000259" key="2">
    <source>
        <dbReference type="SMART" id="SM00645"/>
    </source>
</evidence>
<name>A0ABP1J4Q6_9EUKA</name>
<dbReference type="InterPro" id="IPR000668">
    <property type="entry name" value="Peptidase_C1A_C"/>
</dbReference>
<evidence type="ECO:0000256" key="1">
    <source>
        <dbReference type="ARBA" id="ARBA00008455"/>
    </source>
</evidence>
<dbReference type="SUPFAM" id="SSF54001">
    <property type="entry name" value="Cysteine proteinases"/>
    <property type="match status" value="1"/>
</dbReference>
<gene>
    <name evidence="3" type="ORF">HINF_LOCUS33060</name>
</gene>
<comment type="similarity">
    <text evidence="1">Belongs to the peptidase C1 family.</text>
</comment>
<dbReference type="SMART" id="SM00645">
    <property type="entry name" value="Pept_C1"/>
    <property type="match status" value="1"/>
</dbReference>
<dbReference type="EMBL" id="CAXDID020000114">
    <property type="protein sequence ID" value="CAL6030183.1"/>
    <property type="molecule type" value="Genomic_DNA"/>
</dbReference>
<evidence type="ECO:0000313" key="4">
    <source>
        <dbReference type="Proteomes" id="UP001642409"/>
    </source>
</evidence>
<comment type="caution">
    <text evidence="3">The sequence shown here is derived from an EMBL/GenBank/DDBJ whole genome shotgun (WGS) entry which is preliminary data.</text>
</comment>
<feature type="domain" description="Peptidase C1A papain C-terminal" evidence="2">
    <location>
        <begin position="72"/>
        <end position="297"/>
    </location>
</feature>
<dbReference type="PANTHER" id="PTHR12411">
    <property type="entry name" value="CYSTEINE PROTEASE FAMILY C1-RELATED"/>
    <property type="match status" value="1"/>
</dbReference>